<dbReference type="InterPro" id="IPR051706">
    <property type="entry name" value="Glycosyltransferase_domain"/>
</dbReference>
<evidence type="ECO:0000313" key="2">
    <source>
        <dbReference type="EMBL" id="RZI46496.1"/>
    </source>
</evidence>
<comment type="caution">
    <text evidence="2">The sequence shown here is derived from an EMBL/GenBank/DDBJ whole genome shotgun (WGS) entry which is preliminary data.</text>
</comment>
<dbReference type="Pfam" id="PF04488">
    <property type="entry name" value="Gly_transf_sug"/>
    <property type="match status" value="1"/>
</dbReference>
<dbReference type="InterPro" id="IPR029044">
    <property type="entry name" value="Nucleotide-diphossugar_trans"/>
</dbReference>
<dbReference type="Gene3D" id="3.90.550.20">
    <property type="match status" value="1"/>
</dbReference>
<reference evidence="2 3" key="1">
    <citation type="submission" date="2018-10" db="EMBL/GenBank/DDBJ databases">
        <title>An updated phylogeny of the Alphaproteobacteria reveals that the parasitic Rickettsiales and Holosporales have independent origins.</title>
        <authorList>
            <person name="Munoz-Gomez S.A."/>
            <person name="Hess S."/>
            <person name="Burger G."/>
            <person name="Lang B.F."/>
            <person name="Susko E."/>
            <person name="Slamovits C.H."/>
            <person name="Roger A.J."/>
        </authorList>
    </citation>
    <scope>NUCLEOTIDE SEQUENCE [LARGE SCALE GENOMIC DNA]</scope>
    <source>
        <strain evidence="2">HOLO01</strain>
    </source>
</reference>
<dbReference type="GO" id="GO:0000030">
    <property type="term" value="F:mannosyltransferase activity"/>
    <property type="evidence" value="ECO:0007669"/>
    <property type="project" value="TreeGrafter"/>
</dbReference>
<protein>
    <submittedName>
        <fullName evidence="2">Uncharacterized protein</fullName>
    </submittedName>
</protein>
<name>A0A4Q7DNM3_9PROT</name>
<evidence type="ECO:0000256" key="1">
    <source>
        <dbReference type="ARBA" id="ARBA00022679"/>
    </source>
</evidence>
<proteinExistence type="predicted"/>
<dbReference type="PANTHER" id="PTHR32385">
    <property type="entry name" value="MANNOSYL PHOSPHORYLINOSITOL CERAMIDE SYNTHASE"/>
    <property type="match status" value="1"/>
</dbReference>
<dbReference type="GO" id="GO:0016020">
    <property type="term" value="C:membrane"/>
    <property type="evidence" value="ECO:0007669"/>
    <property type="project" value="GOC"/>
</dbReference>
<gene>
    <name evidence="2" type="ORF">EQU50_02615</name>
</gene>
<dbReference type="SUPFAM" id="SSF53448">
    <property type="entry name" value="Nucleotide-diphospho-sugar transferases"/>
    <property type="match status" value="1"/>
</dbReference>
<dbReference type="InterPro" id="IPR007577">
    <property type="entry name" value="GlycoTrfase_DXD_sugar-bd_CS"/>
</dbReference>
<organism evidence="2 3">
    <name type="scientific">Candidatus Finniella inopinata</name>
    <dbReference type="NCBI Taxonomy" id="1696036"/>
    <lineage>
        <taxon>Bacteria</taxon>
        <taxon>Pseudomonadati</taxon>
        <taxon>Pseudomonadota</taxon>
        <taxon>Alphaproteobacteria</taxon>
        <taxon>Holosporales</taxon>
        <taxon>Candidatus Paracaedibacteraceae</taxon>
        <taxon>Candidatus Finniella</taxon>
    </lineage>
</organism>
<dbReference type="PANTHER" id="PTHR32385:SF15">
    <property type="entry name" value="INOSITOL PHOSPHOCERAMIDE MANNOSYLTRANSFERASE 1"/>
    <property type="match status" value="1"/>
</dbReference>
<keyword evidence="1" id="KW-0808">Transferase</keyword>
<dbReference type="Proteomes" id="UP000293550">
    <property type="component" value="Unassembled WGS sequence"/>
</dbReference>
<accession>A0A4Q7DNM3</accession>
<sequence length="205" mass="22984">MTRPSEADFMGLKNYFDHEVAQSKFGRASDSLRYAILYKYGGIYRDIDFLMTRPFTGLALAYDFFAGIEYPYCFPCNAMFGCRAAHPVLKKALEIVARNYDPKRAPAYVQDAFKYPGKHGGELLHTLSLTGPIAFGVALKKAFLDMGPTEFGLPIDEQLDGRKDRNILLPPEAFYWTQGMGKEPSSFGWHAFSGTWFNPAFGSNG</sequence>
<dbReference type="GO" id="GO:0051999">
    <property type="term" value="P:mannosyl-inositol phosphorylceramide biosynthetic process"/>
    <property type="evidence" value="ECO:0007669"/>
    <property type="project" value="TreeGrafter"/>
</dbReference>
<dbReference type="AlphaFoldDB" id="A0A4Q7DNM3"/>
<keyword evidence="3" id="KW-1185">Reference proteome</keyword>
<dbReference type="OrthoDB" id="277808at2"/>
<dbReference type="EMBL" id="SCFB01000004">
    <property type="protein sequence ID" value="RZI46496.1"/>
    <property type="molecule type" value="Genomic_DNA"/>
</dbReference>
<evidence type="ECO:0000313" key="3">
    <source>
        <dbReference type="Proteomes" id="UP000293550"/>
    </source>
</evidence>